<dbReference type="Pfam" id="PF00082">
    <property type="entry name" value="Peptidase_S8"/>
    <property type="match status" value="1"/>
</dbReference>
<evidence type="ECO:0000256" key="4">
    <source>
        <dbReference type="ARBA" id="ARBA00012462"/>
    </source>
</evidence>
<evidence type="ECO:0000256" key="6">
    <source>
        <dbReference type="ARBA" id="ARBA00022723"/>
    </source>
</evidence>
<dbReference type="InterPro" id="IPR036852">
    <property type="entry name" value="Peptidase_S8/S53_dom_sf"/>
</dbReference>
<dbReference type="InterPro" id="IPR000209">
    <property type="entry name" value="Peptidase_S8/S53_dom"/>
</dbReference>
<evidence type="ECO:0000313" key="15">
    <source>
        <dbReference type="EMBL" id="KAL2849593.1"/>
    </source>
</evidence>
<evidence type="ECO:0000256" key="3">
    <source>
        <dbReference type="ARBA" id="ARBA00004239"/>
    </source>
</evidence>
<proteinExistence type="predicted"/>
<feature type="active site" description="Charge relay system" evidence="12">
    <location>
        <position position="289"/>
    </location>
</feature>
<evidence type="ECO:0000256" key="5">
    <source>
        <dbReference type="ARBA" id="ARBA00022670"/>
    </source>
</evidence>
<feature type="binding site" evidence="12">
    <location>
        <position position="586"/>
    </location>
    <ligand>
        <name>Ca(2+)</name>
        <dbReference type="ChEBI" id="CHEBI:29108"/>
    </ligand>
</feature>
<feature type="signal peptide" evidence="13">
    <location>
        <begin position="1"/>
        <end position="16"/>
    </location>
</feature>
<dbReference type="InterPro" id="IPR015366">
    <property type="entry name" value="S53_propep"/>
</dbReference>
<dbReference type="CDD" id="cd11377">
    <property type="entry name" value="Pro-peptidase_S53"/>
    <property type="match status" value="1"/>
</dbReference>
<organism evidence="15 16">
    <name type="scientific">Aspergillus pseudoustus</name>
    <dbReference type="NCBI Taxonomy" id="1810923"/>
    <lineage>
        <taxon>Eukaryota</taxon>
        <taxon>Fungi</taxon>
        <taxon>Dikarya</taxon>
        <taxon>Ascomycota</taxon>
        <taxon>Pezizomycotina</taxon>
        <taxon>Eurotiomycetes</taxon>
        <taxon>Eurotiomycetidae</taxon>
        <taxon>Eurotiales</taxon>
        <taxon>Aspergillaceae</taxon>
        <taxon>Aspergillus</taxon>
        <taxon>Aspergillus subgen. Nidulantes</taxon>
    </lineage>
</organism>
<feature type="binding site" evidence="12">
    <location>
        <position position="606"/>
    </location>
    <ligand>
        <name>Ca(2+)</name>
        <dbReference type="ChEBI" id="CHEBI:29108"/>
    </ligand>
</feature>
<keyword evidence="9 12" id="KW-0720">Serine protease</keyword>
<evidence type="ECO:0000256" key="2">
    <source>
        <dbReference type="ARBA" id="ARBA00002451"/>
    </source>
</evidence>
<feature type="active site" description="Charge relay system" evidence="12">
    <location>
        <position position="544"/>
    </location>
</feature>
<keyword evidence="11" id="KW-0865">Zymogen</keyword>
<dbReference type="PANTHER" id="PTHR14218">
    <property type="entry name" value="PROTEASE S8 TRIPEPTIDYL PEPTIDASE I CLN2"/>
    <property type="match status" value="1"/>
</dbReference>
<evidence type="ECO:0000256" key="8">
    <source>
        <dbReference type="ARBA" id="ARBA00022801"/>
    </source>
</evidence>
<dbReference type="PROSITE" id="PS51695">
    <property type="entry name" value="SEDOLISIN"/>
    <property type="match status" value="1"/>
</dbReference>
<dbReference type="PANTHER" id="PTHR14218:SF19">
    <property type="entry name" value="SERINE PROTEASE AORO, PUTATIVE (AFU_ORTHOLOGUE AFUA_6G10250)-RELATED"/>
    <property type="match status" value="1"/>
</dbReference>
<sequence>MRHLLFFAAAVAGVLASPVAPRHVVHERRDVLPEYWTEETRLDGRERVPVRIGLTQSNLDHGHDLLMEISDPASPQYGKHLSAEEVHNLFAPSKESVDLVRAWLEAEGISGSRISQSVNKQWLQFDASAEEIECLLQTEYYLYSHAGSGRSHIACREYHVPKSVQSHIDYITPGVKLLELDGVESSKRKIKKRSPQAPPPPESDVREILNSGVLQCDRVVTPECIRELYQIPKGQRATPGNELGIFETVNDMYHQADLDNEIPQGTHPILNAINGAEAPETVLELAGPESTLDFQVSFPIIWPQNSVLFQTDDRVYGSNYTFRGLFNNFLDAIDGSYCDPAEEELDPSYPNPAAGGYKGEKMCGVYKPTNVISLSYGGAEWGVPIRYMRRQCREWMKLGLQGVSVVVASGDHGVGTESCMGDERNVFSPDFPANCPYLTTVGSTVLPPGGDPHDPEEIVVGSFGSGGGFSNVYGRADYQHAAVDEYFARAELDYPYYESIDNSSFAEDGGIYNRIGRAYPDVSAIGDNILVFWRGEPIVVGGTSASAPLVAGMLTRINEERLATGRPTIGFVNPVLYAHPEAFRDVTQGNNAGCGTDGFPATEGWDPVTGLGTPIYPKLLKAFMDV</sequence>
<evidence type="ECO:0000256" key="9">
    <source>
        <dbReference type="ARBA" id="ARBA00022825"/>
    </source>
</evidence>
<evidence type="ECO:0000256" key="12">
    <source>
        <dbReference type="PROSITE-ProRule" id="PRU01032"/>
    </source>
</evidence>
<evidence type="ECO:0000256" key="10">
    <source>
        <dbReference type="ARBA" id="ARBA00022837"/>
    </source>
</evidence>
<dbReference type="Gene3D" id="3.40.50.200">
    <property type="entry name" value="Peptidase S8/S53 domain"/>
    <property type="match status" value="1"/>
</dbReference>
<keyword evidence="7 13" id="KW-0732">Signal</keyword>
<dbReference type="InterPro" id="IPR050819">
    <property type="entry name" value="Tripeptidyl-peptidase_I"/>
</dbReference>
<feature type="chain" id="PRO_5046460831" description="tripeptidyl-peptidase II" evidence="13">
    <location>
        <begin position="17"/>
        <end position="626"/>
    </location>
</feature>
<evidence type="ECO:0000256" key="11">
    <source>
        <dbReference type="ARBA" id="ARBA00023145"/>
    </source>
</evidence>
<evidence type="ECO:0000256" key="13">
    <source>
        <dbReference type="SAM" id="SignalP"/>
    </source>
</evidence>
<keyword evidence="10 12" id="KW-0106">Calcium</keyword>
<keyword evidence="16" id="KW-1185">Reference proteome</keyword>
<reference evidence="15 16" key="1">
    <citation type="submission" date="2024-07" db="EMBL/GenBank/DDBJ databases">
        <title>Section-level genome sequencing and comparative genomics of Aspergillus sections Usti and Cavernicolus.</title>
        <authorList>
            <consortium name="Lawrence Berkeley National Laboratory"/>
            <person name="Nybo J.L."/>
            <person name="Vesth T.C."/>
            <person name="Theobald S."/>
            <person name="Frisvad J.C."/>
            <person name="Larsen T.O."/>
            <person name="Kjaerboelling I."/>
            <person name="Rothschild-Mancinelli K."/>
            <person name="Lyhne E.K."/>
            <person name="Kogle M.E."/>
            <person name="Barry K."/>
            <person name="Clum A."/>
            <person name="Na H."/>
            <person name="Ledsgaard L."/>
            <person name="Lin J."/>
            <person name="Lipzen A."/>
            <person name="Kuo A."/>
            <person name="Riley R."/>
            <person name="Mondo S."/>
            <person name="Labutti K."/>
            <person name="Haridas S."/>
            <person name="Pangalinan J."/>
            <person name="Salamov A.A."/>
            <person name="Simmons B.A."/>
            <person name="Magnuson J.K."/>
            <person name="Chen J."/>
            <person name="Drula E."/>
            <person name="Henrissat B."/>
            <person name="Wiebenga A."/>
            <person name="Lubbers R.J."/>
            <person name="Gomes A.C."/>
            <person name="Makela M.R."/>
            <person name="Stajich J."/>
            <person name="Grigoriev I.V."/>
            <person name="Mortensen U.H."/>
            <person name="De Vries R.P."/>
            <person name="Baker S.E."/>
            <person name="Andersen M.R."/>
        </authorList>
    </citation>
    <scope>NUCLEOTIDE SEQUENCE [LARGE SCALE GENOMIC DNA]</scope>
    <source>
        <strain evidence="15 16">CBS 123904</strain>
    </source>
</reference>
<dbReference type="Proteomes" id="UP001610446">
    <property type="component" value="Unassembled WGS sequence"/>
</dbReference>
<evidence type="ECO:0000256" key="7">
    <source>
        <dbReference type="ARBA" id="ARBA00022729"/>
    </source>
</evidence>
<feature type="binding site" evidence="12">
    <location>
        <position position="585"/>
    </location>
    <ligand>
        <name>Ca(2+)</name>
        <dbReference type="ChEBI" id="CHEBI:29108"/>
    </ligand>
</feature>
<keyword evidence="8 12" id="KW-0378">Hydrolase</keyword>
<comment type="caution">
    <text evidence="15">The sequence shown here is derived from an EMBL/GenBank/DDBJ whole genome shotgun (WGS) entry which is preliminary data.</text>
</comment>
<evidence type="ECO:0000259" key="14">
    <source>
        <dbReference type="PROSITE" id="PS51695"/>
    </source>
</evidence>
<dbReference type="Pfam" id="PF09286">
    <property type="entry name" value="Pro-kuma_activ"/>
    <property type="match status" value="1"/>
</dbReference>
<feature type="active site" description="Charge relay system" evidence="12">
    <location>
        <position position="293"/>
    </location>
</feature>
<dbReference type="SMART" id="SM00944">
    <property type="entry name" value="Pro-kuma_activ"/>
    <property type="match status" value="1"/>
</dbReference>
<name>A0ABR4KBC5_9EURO</name>
<dbReference type="InterPro" id="IPR030400">
    <property type="entry name" value="Sedolisin_dom"/>
</dbReference>
<gene>
    <name evidence="15" type="ORF">BJY01DRAFT_233546</name>
</gene>
<accession>A0ABR4KBC5</accession>
<comment type="subcellular location">
    <subcellularLocation>
        <location evidence="3">Secreted</location>
        <location evidence="3">Extracellular space</location>
    </subcellularLocation>
</comment>
<keyword evidence="6 12" id="KW-0479">Metal-binding</keyword>
<dbReference type="EC" id="3.4.14.10" evidence="4"/>
<dbReference type="InterPro" id="IPR023828">
    <property type="entry name" value="Peptidase_S8_Ser-AS"/>
</dbReference>
<dbReference type="SUPFAM" id="SSF52743">
    <property type="entry name" value="Subtilisin-like"/>
    <property type="match status" value="1"/>
</dbReference>
<protein>
    <recommendedName>
        <fullName evidence="4">tripeptidyl-peptidase II</fullName>
        <ecNumber evidence="4">3.4.14.10</ecNumber>
    </recommendedName>
</protein>
<keyword evidence="5 12" id="KW-0645">Protease</keyword>
<dbReference type="EMBL" id="JBFXLU010000042">
    <property type="protein sequence ID" value="KAL2849593.1"/>
    <property type="molecule type" value="Genomic_DNA"/>
</dbReference>
<feature type="domain" description="Peptidase S53" evidence="14">
    <location>
        <begin position="219"/>
        <end position="626"/>
    </location>
</feature>
<dbReference type="PROSITE" id="PS00138">
    <property type="entry name" value="SUBTILASE_SER"/>
    <property type="match status" value="1"/>
</dbReference>
<comment type="cofactor">
    <cofactor evidence="12">
        <name>Ca(2+)</name>
        <dbReference type="ChEBI" id="CHEBI:29108"/>
    </cofactor>
    <text evidence="12">Binds 1 Ca(2+) ion per subunit.</text>
</comment>
<comment type="catalytic activity">
    <reaction evidence="1">
        <text>Release of an N-terminal tripeptide from a polypeptide.</text>
        <dbReference type="EC" id="3.4.14.10"/>
    </reaction>
</comment>
<evidence type="ECO:0000256" key="1">
    <source>
        <dbReference type="ARBA" id="ARBA00001910"/>
    </source>
</evidence>
<feature type="binding site" evidence="12">
    <location>
        <position position="604"/>
    </location>
    <ligand>
        <name>Ca(2+)</name>
        <dbReference type="ChEBI" id="CHEBI:29108"/>
    </ligand>
</feature>
<comment type="function">
    <text evidence="2">Secreted tripeptidyl-peptidase which degrades proteins at acidic pHs and is involved in virulence.</text>
</comment>
<dbReference type="SUPFAM" id="SSF54897">
    <property type="entry name" value="Protease propeptides/inhibitors"/>
    <property type="match status" value="1"/>
</dbReference>
<dbReference type="CDD" id="cd04056">
    <property type="entry name" value="Peptidases_S53"/>
    <property type="match status" value="1"/>
</dbReference>
<evidence type="ECO:0000313" key="16">
    <source>
        <dbReference type="Proteomes" id="UP001610446"/>
    </source>
</evidence>